<dbReference type="InterPro" id="IPR039420">
    <property type="entry name" value="WalR-like"/>
</dbReference>
<feature type="modified residue" description="4-aspartylphosphate" evidence="10">
    <location>
        <position position="53"/>
    </location>
</feature>
<evidence type="ECO:0000256" key="10">
    <source>
        <dbReference type="PROSITE-ProRule" id="PRU00169"/>
    </source>
</evidence>
<dbReference type="SMART" id="SM00448">
    <property type="entry name" value="REC"/>
    <property type="match status" value="1"/>
</dbReference>
<dbReference type="GO" id="GO:0000976">
    <property type="term" value="F:transcription cis-regulatory region binding"/>
    <property type="evidence" value="ECO:0007669"/>
    <property type="project" value="TreeGrafter"/>
</dbReference>
<dbReference type="Proteomes" id="UP000001171">
    <property type="component" value="Chromosome"/>
</dbReference>
<evidence type="ECO:0000256" key="5">
    <source>
        <dbReference type="ARBA" id="ARBA00023012"/>
    </source>
</evidence>
<protein>
    <submittedName>
        <fullName evidence="12">Response regulator (CheY,wHTH domains)</fullName>
    </submittedName>
</protein>
<dbReference type="GO" id="GO:0005829">
    <property type="term" value="C:cytosol"/>
    <property type="evidence" value="ECO:0007669"/>
    <property type="project" value="TreeGrafter"/>
</dbReference>
<evidence type="ECO:0000256" key="1">
    <source>
        <dbReference type="ARBA" id="ARBA00004496"/>
    </source>
</evidence>
<dbReference type="SUPFAM" id="SSF52172">
    <property type="entry name" value="CheY-like"/>
    <property type="match status" value="1"/>
</dbReference>
<evidence type="ECO:0000313" key="12">
    <source>
        <dbReference type="EMBL" id="AAV81334.1"/>
    </source>
</evidence>
<keyword evidence="7" id="KW-0238">DNA-binding</keyword>
<dbReference type="KEGG" id="ilo:IL0491"/>
<evidence type="ECO:0000256" key="7">
    <source>
        <dbReference type="ARBA" id="ARBA00023125"/>
    </source>
</evidence>
<evidence type="ECO:0000256" key="4">
    <source>
        <dbReference type="ARBA" id="ARBA00022553"/>
    </source>
</evidence>
<evidence type="ECO:0000256" key="8">
    <source>
        <dbReference type="ARBA" id="ARBA00023159"/>
    </source>
</evidence>
<dbReference type="OrthoDB" id="9802426at2"/>
<dbReference type="AlphaFoldDB" id="Q5R051"/>
<sequence>MNARILIVEDEVVTRQTLTRLFQQEGYEVFDAADGLQMENIMRQERVDVVIMDVNLPGKNGLELAESLRESDNIGLIFLTGRDSEDDRLLALELGADDYLIKPYNPKELTIRVRNLCRRIEASRSGSPVENNSVEFQFHGWRLNSDSRCLYSPENQMFRLPKSEYRALEYFYLTRAAFLTVKHWLNVCWIANCVRMTVPLTLPFVAFVGILSLTRKHRT</sequence>
<keyword evidence="9" id="KW-0804">Transcription</keyword>
<dbReference type="Pfam" id="PF00072">
    <property type="entry name" value="Response_reg"/>
    <property type="match status" value="1"/>
</dbReference>
<evidence type="ECO:0000256" key="6">
    <source>
        <dbReference type="ARBA" id="ARBA00023015"/>
    </source>
</evidence>
<dbReference type="PANTHER" id="PTHR48111:SF55">
    <property type="entry name" value="AEROBIC RESPIRATION CONTROL PROTEIN ARCA"/>
    <property type="match status" value="1"/>
</dbReference>
<evidence type="ECO:0000256" key="9">
    <source>
        <dbReference type="ARBA" id="ARBA00023163"/>
    </source>
</evidence>
<reference evidence="12 13" key="1">
    <citation type="journal article" date="2004" name="Proc. Natl. Acad. Sci. U.S.A.">
        <title>Genome sequence of the deep-sea gamma-proteobacterium Idiomarina loihiensis reveals amino acid fermentation as a source of carbon and energy.</title>
        <authorList>
            <person name="Hou S."/>
            <person name="Saw J.H."/>
            <person name="Lee K.S."/>
            <person name="Freitas T.A."/>
            <person name="Belisle C."/>
            <person name="Kawarabayasi Y."/>
            <person name="Donachie S.P."/>
            <person name="Pikina A."/>
            <person name="Galperin M.Y."/>
            <person name="Koonin E.V."/>
            <person name="Makarova K.S."/>
            <person name="Omelchenko M.V."/>
            <person name="Sorokin A."/>
            <person name="Wolf Y.I."/>
            <person name="Li Q.X."/>
            <person name="Keum Y.S."/>
            <person name="Campbell S."/>
            <person name="Denery J."/>
            <person name="Aizawa S."/>
            <person name="Shibata S."/>
            <person name="Malahoff A."/>
            <person name="Alam M."/>
        </authorList>
    </citation>
    <scope>NUCLEOTIDE SEQUENCE [LARGE SCALE GENOMIC DNA]</scope>
    <source>
        <strain evidence="13">ATCC BAA-735 / DSM 15497 / L2-TR</strain>
    </source>
</reference>
<keyword evidence="4 10" id="KW-0597">Phosphoprotein</keyword>
<dbReference type="GO" id="GO:0006355">
    <property type="term" value="P:regulation of DNA-templated transcription"/>
    <property type="evidence" value="ECO:0007669"/>
    <property type="project" value="TreeGrafter"/>
</dbReference>
<accession>Q5R051</accession>
<dbReference type="STRING" id="283942.IL0491"/>
<keyword evidence="8" id="KW-0010">Activator</keyword>
<keyword evidence="5" id="KW-0902">Two-component regulatory system</keyword>
<comment type="subcellular location">
    <subcellularLocation>
        <location evidence="1">Cytoplasm</location>
    </subcellularLocation>
</comment>
<keyword evidence="6" id="KW-0805">Transcription regulation</keyword>
<organism evidence="12 13">
    <name type="scientific">Idiomarina loihiensis (strain ATCC BAA-735 / DSM 15497 / L2-TR)</name>
    <dbReference type="NCBI Taxonomy" id="283942"/>
    <lineage>
        <taxon>Bacteria</taxon>
        <taxon>Pseudomonadati</taxon>
        <taxon>Pseudomonadota</taxon>
        <taxon>Gammaproteobacteria</taxon>
        <taxon>Alteromonadales</taxon>
        <taxon>Idiomarinaceae</taxon>
        <taxon>Idiomarina</taxon>
    </lineage>
</organism>
<dbReference type="PANTHER" id="PTHR48111">
    <property type="entry name" value="REGULATOR OF RPOS"/>
    <property type="match status" value="1"/>
</dbReference>
<dbReference type="InterPro" id="IPR001789">
    <property type="entry name" value="Sig_transdc_resp-reg_receiver"/>
</dbReference>
<proteinExistence type="predicted"/>
<gene>
    <name evidence="12" type="primary">arcA</name>
    <name evidence="12" type="ordered locus">IL0491</name>
</gene>
<dbReference type="InterPro" id="IPR011006">
    <property type="entry name" value="CheY-like_superfamily"/>
</dbReference>
<keyword evidence="2" id="KW-0963">Cytoplasm</keyword>
<name>Q5R051_IDILO</name>
<dbReference type="GO" id="GO:0000156">
    <property type="term" value="F:phosphorelay response regulator activity"/>
    <property type="evidence" value="ECO:0007669"/>
    <property type="project" value="TreeGrafter"/>
</dbReference>
<keyword evidence="3" id="KW-0678">Repressor</keyword>
<feature type="domain" description="Response regulatory" evidence="11">
    <location>
        <begin position="4"/>
        <end position="117"/>
    </location>
</feature>
<dbReference type="PROSITE" id="PS50110">
    <property type="entry name" value="RESPONSE_REGULATORY"/>
    <property type="match status" value="1"/>
</dbReference>
<evidence type="ECO:0000313" key="13">
    <source>
        <dbReference type="Proteomes" id="UP000001171"/>
    </source>
</evidence>
<evidence type="ECO:0000259" key="11">
    <source>
        <dbReference type="PROSITE" id="PS50110"/>
    </source>
</evidence>
<dbReference type="Gene3D" id="3.40.50.2300">
    <property type="match status" value="1"/>
</dbReference>
<dbReference type="EMBL" id="AE017340">
    <property type="protein sequence ID" value="AAV81334.1"/>
    <property type="molecule type" value="Genomic_DNA"/>
</dbReference>
<evidence type="ECO:0000256" key="2">
    <source>
        <dbReference type="ARBA" id="ARBA00022490"/>
    </source>
</evidence>
<keyword evidence="13" id="KW-1185">Reference proteome</keyword>
<dbReference type="eggNOG" id="COG0745">
    <property type="taxonomic scope" value="Bacteria"/>
</dbReference>
<evidence type="ECO:0000256" key="3">
    <source>
        <dbReference type="ARBA" id="ARBA00022491"/>
    </source>
</evidence>
<dbReference type="HOGENOM" id="CLU_000445_30_4_6"/>
<dbReference type="GO" id="GO:0032993">
    <property type="term" value="C:protein-DNA complex"/>
    <property type="evidence" value="ECO:0007669"/>
    <property type="project" value="TreeGrafter"/>
</dbReference>